<feature type="region of interest" description="Disordered" evidence="8">
    <location>
        <begin position="1"/>
        <end position="24"/>
    </location>
</feature>
<feature type="region of interest" description="Disordered" evidence="8">
    <location>
        <begin position="457"/>
        <end position="491"/>
    </location>
</feature>
<evidence type="ECO:0000256" key="5">
    <source>
        <dbReference type="ARBA" id="ARBA00023054"/>
    </source>
</evidence>
<comment type="similarity">
    <text evidence="2">Belongs to the TACC family.</text>
</comment>
<dbReference type="Pfam" id="PF05010">
    <property type="entry name" value="TACC_C"/>
    <property type="match status" value="1"/>
</dbReference>
<comment type="caution">
    <text evidence="10">The sequence shown here is derived from an EMBL/GenBank/DDBJ whole genome shotgun (WGS) entry which is preliminary data.</text>
</comment>
<keyword evidence="3" id="KW-0963">Cytoplasm</keyword>
<comment type="subcellular location">
    <subcellularLocation>
        <location evidence="1">Cytoplasm</location>
        <location evidence="1">Cytoskeleton</location>
    </subcellularLocation>
</comment>
<sequence length="1262" mass="141256">METNLMDFSMDQDENADPNDSDYKPPALLQTPQIVNSILKKSCKDNLIQLYTPVHKPGLKVQFQTPHSTVKKSTPTRFDAVRKLDEKERWIERTSVVTKQDHLDYVMYATEIFNELINNLPIDRKENEAGIPPDSPDNAIQDTTLCNDMDVSMTVDDRVTENITQSNSNADSTESSDSNTGGSDTQTEIKQDTQTEIKQDTQTEIKQDTQTDVVSGTQEEEDMDTDDFFDAVDTPDNVLMAKENNVTVLAVTNDDTIQQCKDSVLAVTNDDTIQQCKDSVQPSNDTVDQETIRPPSPPLPAKGGYNIDFDNLDDFNPFQTKSAVANSPCGSNKESIAAENPNTQDDVRDGGQIKCDSEVQEDNGILSVQSPDNKRHSLSQLQKVSDNPFLKLIDSPIVKPQDPAEKQKVLDEMMKSADDDILSQSFEDIDPFKPKKQIVNSPDKEEKSLTQCTAVQVNDQVQDSPPAHDVNVEDQTTSSQHAESDDGNITVIDTKDGEDLSSVITAADESFTKSISATDSLPVHKANSPAVKEDENPFACKKQLANSPSVNDEENPFTCKKQLANSPLVKDEENPFTCKKQLANSPLVKEDENPFACKKQLANSPLVKEEENPFTCKKQSANSPLVKEEENPFACKKQLANSPLVKDEENPFACKNQIANSSLVKDEQNPFTCKTQLANSPFVKDKENPFTCKMQLANSPVVESTDNPLKASNQIPYSPIVNSAGKSEVPSNCSQPKDDAVDVLDPFKSSNKMVNSPCTNSNQSELDNDKQTSHITTQHQNVLDLTPARMENKPKDKLTASDPFDTPKFKSVEGGIPETTVSKNKGSLPENTMFTSPSQLGLSEEDFKSNTNDYFWDPSALDMLEKFGNTQNGTESNYSRMSLFQAFDPLVDLPQNDPRRISLAARRASIREAKRNTLGGHRMTGFKGRESSFPEESICLFGTPTRQLQMMGVQTARNKDGTPNTRTPNRDKQVPKGTTPKKTFVDLLTDTPDNKSVPQLPMDLGQDDQTEDLLEIVQYTEADMRGLKQRLGLEFQGILLQKEKEMQQRENQLKKEIEQVNKKLEASKEENVTVTKNLKGMVETVNEYESIINEITKREEKLSAELKESRVQMQKEKDQSNEDIQNMDKAFSDLHKRFEKTKEILQQARQVCIVVQVVLLQARQNEAKWRQYGEECATRLKKSEEKAAKIKEKAEEKLNELAEKMEKMKVSSESEINMLQATLKRKDMTVDALQKQVEQKTTENKELTELCDQLFAKFGGGK</sequence>
<evidence type="ECO:0000256" key="6">
    <source>
        <dbReference type="ARBA" id="ARBA00023212"/>
    </source>
</evidence>
<dbReference type="GO" id="GO:0005737">
    <property type="term" value="C:cytoplasm"/>
    <property type="evidence" value="ECO:0007669"/>
    <property type="project" value="TreeGrafter"/>
</dbReference>
<keyword evidence="6" id="KW-0206">Cytoskeleton</keyword>
<dbReference type="PANTHER" id="PTHR13924">
    <property type="entry name" value="TRANSFORMING ACIDIC COILED-COIL CONTAINING PROTEIN 1/2"/>
    <property type="match status" value="1"/>
</dbReference>
<gene>
    <name evidence="10" type="ORF">FSP39_006495</name>
</gene>
<dbReference type="PANTHER" id="PTHR13924:SF10">
    <property type="entry name" value="TRANSFORMING ACIDIC COILED-COIL PROTEIN, ISOFORM K"/>
    <property type="match status" value="1"/>
</dbReference>
<feature type="compositionally biased region" description="Polar residues" evidence="8">
    <location>
        <begin position="277"/>
        <end position="286"/>
    </location>
</feature>
<evidence type="ECO:0000256" key="8">
    <source>
        <dbReference type="SAM" id="MobiDB-lite"/>
    </source>
</evidence>
<evidence type="ECO:0000313" key="11">
    <source>
        <dbReference type="Proteomes" id="UP001186944"/>
    </source>
</evidence>
<evidence type="ECO:0000256" key="1">
    <source>
        <dbReference type="ARBA" id="ARBA00004245"/>
    </source>
</evidence>
<dbReference type="EMBL" id="VSWD01000008">
    <property type="protein sequence ID" value="KAK3094810.1"/>
    <property type="molecule type" value="Genomic_DNA"/>
</dbReference>
<feature type="region of interest" description="Disordered" evidence="8">
    <location>
        <begin position="161"/>
        <end position="231"/>
    </location>
</feature>
<reference evidence="10" key="1">
    <citation type="submission" date="2019-08" db="EMBL/GenBank/DDBJ databases">
        <title>The improved chromosome-level genome for the pearl oyster Pinctada fucata martensii using PacBio sequencing and Hi-C.</title>
        <authorList>
            <person name="Zheng Z."/>
        </authorList>
    </citation>
    <scope>NUCLEOTIDE SEQUENCE</scope>
    <source>
        <strain evidence="10">ZZ-2019</strain>
        <tissue evidence="10">Adductor muscle</tissue>
    </source>
</reference>
<feature type="region of interest" description="Disordered" evidence="8">
    <location>
        <begin position="748"/>
        <end position="768"/>
    </location>
</feature>
<feature type="compositionally biased region" description="Basic and acidic residues" evidence="8">
    <location>
        <begin position="187"/>
        <end position="209"/>
    </location>
</feature>
<evidence type="ECO:0000259" key="9">
    <source>
        <dbReference type="Pfam" id="PF05010"/>
    </source>
</evidence>
<evidence type="ECO:0000256" key="7">
    <source>
        <dbReference type="SAM" id="Coils"/>
    </source>
</evidence>
<feature type="compositionally biased region" description="Acidic residues" evidence="8">
    <location>
        <begin position="218"/>
        <end position="230"/>
    </location>
</feature>
<feature type="coiled-coil region" evidence="7">
    <location>
        <begin position="1039"/>
        <end position="1130"/>
    </location>
</feature>
<keyword evidence="4" id="KW-0597">Phosphoprotein</keyword>
<feature type="compositionally biased region" description="Polar residues" evidence="8">
    <location>
        <begin position="317"/>
        <end position="344"/>
    </location>
</feature>
<feature type="compositionally biased region" description="Polar residues" evidence="8">
    <location>
        <begin position="748"/>
        <end position="765"/>
    </location>
</feature>
<dbReference type="InterPro" id="IPR039915">
    <property type="entry name" value="TACC"/>
</dbReference>
<feature type="domain" description="Transforming acidic coiled-coil-containing protein C-terminal" evidence="9">
    <location>
        <begin position="1042"/>
        <end position="1254"/>
    </location>
</feature>
<dbReference type="AlphaFoldDB" id="A0AA88XZ41"/>
<feature type="region of interest" description="Disordered" evidence="8">
    <location>
        <begin position="956"/>
        <end position="984"/>
    </location>
</feature>
<keyword evidence="11" id="KW-1185">Reference proteome</keyword>
<feature type="region of interest" description="Disordered" evidence="8">
    <location>
        <begin position="277"/>
        <end position="351"/>
    </location>
</feature>
<dbReference type="Gene3D" id="1.20.5.1700">
    <property type="match status" value="1"/>
</dbReference>
<evidence type="ECO:0000256" key="2">
    <source>
        <dbReference type="ARBA" id="ARBA00009423"/>
    </source>
</evidence>
<dbReference type="FunFam" id="1.20.5.1700:FF:000001">
    <property type="entry name" value="Transforming acidic coiled-coil-containing protein 1 isoform 2"/>
    <property type="match status" value="1"/>
</dbReference>
<proteinExistence type="inferred from homology"/>
<feature type="compositionally biased region" description="Polar residues" evidence="8">
    <location>
        <begin position="819"/>
        <end position="831"/>
    </location>
</feature>
<evidence type="ECO:0000256" key="4">
    <source>
        <dbReference type="ARBA" id="ARBA00022553"/>
    </source>
</evidence>
<dbReference type="Proteomes" id="UP001186944">
    <property type="component" value="Unassembled WGS sequence"/>
</dbReference>
<feature type="compositionally biased region" description="Polar residues" evidence="8">
    <location>
        <begin position="161"/>
        <end position="186"/>
    </location>
</feature>
<evidence type="ECO:0000313" key="10">
    <source>
        <dbReference type="EMBL" id="KAK3094810.1"/>
    </source>
</evidence>
<feature type="region of interest" description="Disordered" evidence="8">
    <location>
        <begin position="794"/>
        <end position="831"/>
    </location>
</feature>
<accession>A0AA88XZ41</accession>
<dbReference type="InterPro" id="IPR007707">
    <property type="entry name" value="TACC_C"/>
</dbReference>
<feature type="coiled-coil region" evidence="7">
    <location>
        <begin position="1177"/>
        <end position="1257"/>
    </location>
</feature>
<feature type="compositionally biased region" description="Basic and acidic residues" evidence="8">
    <location>
        <begin position="794"/>
        <end position="811"/>
    </location>
</feature>
<feature type="compositionally biased region" description="Acidic residues" evidence="8">
    <location>
        <begin position="10"/>
        <end position="20"/>
    </location>
</feature>
<protein>
    <recommendedName>
        <fullName evidence="9">Transforming acidic coiled-coil-containing protein C-terminal domain-containing protein</fullName>
    </recommendedName>
</protein>
<dbReference type="GO" id="GO:0005856">
    <property type="term" value="C:cytoskeleton"/>
    <property type="evidence" value="ECO:0007669"/>
    <property type="project" value="UniProtKB-SubCell"/>
</dbReference>
<keyword evidence="5 7" id="KW-0175">Coiled coil</keyword>
<organism evidence="10 11">
    <name type="scientific">Pinctada imbricata</name>
    <name type="common">Atlantic pearl-oyster</name>
    <name type="synonym">Pinctada martensii</name>
    <dbReference type="NCBI Taxonomy" id="66713"/>
    <lineage>
        <taxon>Eukaryota</taxon>
        <taxon>Metazoa</taxon>
        <taxon>Spiralia</taxon>
        <taxon>Lophotrochozoa</taxon>
        <taxon>Mollusca</taxon>
        <taxon>Bivalvia</taxon>
        <taxon>Autobranchia</taxon>
        <taxon>Pteriomorphia</taxon>
        <taxon>Pterioida</taxon>
        <taxon>Pterioidea</taxon>
        <taxon>Pteriidae</taxon>
        <taxon>Pinctada</taxon>
    </lineage>
</organism>
<evidence type="ECO:0000256" key="3">
    <source>
        <dbReference type="ARBA" id="ARBA00022490"/>
    </source>
</evidence>
<name>A0AA88XZ41_PINIB</name>
<dbReference type="GO" id="GO:0007052">
    <property type="term" value="P:mitotic spindle organization"/>
    <property type="evidence" value="ECO:0007669"/>
    <property type="project" value="InterPro"/>
</dbReference>